<keyword evidence="4" id="KW-0479">Metal-binding</keyword>
<dbReference type="Proteomes" id="UP000430564">
    <property type="component" value="Unassembled WGS sequence"/>
</dbReference>
<evidence type="ECO:0000256" key="5">
    <source>
        <dbReference type="ARBA" id="ARBA00022741"/>
    </source>
</evidence>
<keyword evidence="5" id="KW-0547">Nucleotide-binding</keyword>
<keyword evidence="6" id="KW-0227">DNA damage</keyword>
<dbReference type="SMART" id="SM00341">
    <property type="entry name" value="HRDC"/>
    <property type="match status" value="1"/>
</dbReference>
<feature type="domain" description="Helicase C-terminal" evidence="19">
    <location>
        <begin position="216"/>
        <end position="366"/>
    </location>
</feature>
<dbReference type="Gene3D" id="1.10.10.10">
    <property type="entry name" value="Winged helix-like DNA-binding domain superfamily/Winged helix DNA-binding domain"/>
    <property type="match status" value="1"/>
</dbReference>
<evidence type="ECO:0000256" key="6">
    <source>
        <dbReference type="ARBA" id="ARBA00022763"/>
    </source>
</evidence>
<dbReference type="GO" id="GO:0006310">
    <property type="term" value="P:DNA recombination"/>
    <property type="evidence" value="ECO:0007669"/>
    <property type="project" value="UniProtKB-UniRule"/>
</dbReference>
<dbReference type="InterPro" id="IPR004589">
    <property type="entry name" value="DNA_helicase_ATP-dep_RecQ"/>
</dbReference>
<evidence type="ECO:0000259" key="19">
    <source>
        <dbReference type="PROSITE" id="PS51194"/>
    </source>
</evidence>
<keyword evidence="11" id="KW-0238">DNA-binding</keyword>
<dbReference type="EMBL" id="WEHX01000004">
    <property type="protein sequence ID" value="KAB7662805.1"/>
    <property type="molecule type" value="Genomic_DNA"/>
</dbReference>
<dbReference type="Gene3D" id="3.40.50.300">
    <property type="entry name" value="P-loop containing nucleotide triphosphate hydrolases"/>
    <property type="match status" value="2"/>
</dbReference>
<dbReference type="InterPro" id="IPR001650">
    <property type="entry name" value="Helicase_C-like"/>
</dbReference>
<dbReference type="PANTHER" id="PTHR13710:SF105">
    <property type="entry name" value="ATP-DEPENDENT DNA HELICASE Q1"/>
    <property type="match status" value="1"/>
</dbReference>
<dbReference type="EC" id="5.6.2.4" evidence="16"/>
<dbReference type="InterPro" id="IPR044876">
    <property type="entry name" value="HRDC_dom_sf"/>
</dbReference>
<evidence type="ECO:0000256" key="11">
    <source>
        <dbReference type="ARBA" id="ARBA00023125"/>
    </source>
</evidence>
<dbReference type="SUPFAM" id="SSF47819">
    <property type="entry name" value="HRDC-like"/>
    <property type="match status" value="1"/>
</dbReference>
<evidence type="ECO:0000256" key="15">
    <source>
        <dbReference type="ARBA" id="ARBA00034617"/>
    </source>
</evidence>
<keyword evidence="7 20" id="KW-0378">Hydrolase</keyword>
<dbReference type="Pfam" id="PF09382">
    <property type="entry name" value="RQC"/>
    <property type="match status" value="1"/>
</dbReference>
<accession>A0A6I1EQB1</accession>
<evidence type="ECO:0000256" key="13">
    <source>
        <dbReference type="ARBA" id="ARBA00023204"/>
    </source>
</evidence>
<dbReference type="GO" id="GO:0009378">
    <property type="term" value="F:four-way junction helicase activity"/>
    <property type="evidence" value="ECO:0007669"/>
    <property type="project" value="TreeGrafter"/>
</dbReference>
<dbReference type="SMART" id="SM00490">
    <property type="entry name" value="HELICc"/>
    <property type="match status" value="1"/>
</dbReference>
<dbReference type="SMART" id="SM00487">
    <property type="entry name" value="DEXDc"/>
    <property type="match status" value="1"/>
</dbReference>
<evidence type="ECO:0000256" key="10">
    <source>
        <dbReference type="ARBA" id="ARBA00022840"/>
    </source>
</evidence>
<dbReference type="PROSITE" id="PS51194">
    <property type="entry name" value="HELICASE_CTER"/>
    <property type="match status" value="1"/>
</dbReference>
<dbReference type="GO" id="GO:0006281">
    <property type="term" value="P:DNA repair"/>
    <property type="evidence" value="ECO:0007669"/>
    <property type="project" value="UniProtKB-KW"/>
</dbReference>
<reference evidence="20 21" key="1">
    <citation type="submission" date="2019-10" db="EMBL/GenBank/DDBJ databases">
        <title>Genome diversity of Sutterella seckii.</title>
        <authorList>
            <person name="Chaplin A.V."/>
            <person name="Sokolova S.R."/>
            <person name="Mosin K.A."/>
            <person name="Ivanova E.L."/>
            <person name="Kochetkova T.O."/>
            <person name="Goltsov A.Y."/>
            <person name="Trofimov D.Y."/>
            <person name="Efimov B.A."/>
        </authorList>
    </citation>
    <scope>NUCLEOTIDE SEQUENCE [LARGE SCALE GENOMIC DNA]</scope>
    <source>
        <strain evidence="20 21">ASD393</strain>
    </source>
</reference>
<dbReference type="PANTHER" id="PTHR13710">
    <property type="entry name" value="DNA HELICASE RECQ FAMILY MEMBER"/>
    <property type="match status" value="1"/>
</dbReference>
<comment type="cofactor">
    <cofactor evidence="1">
        <name>Mg(2+)</name>
        <dbReference type="ChEBI" id="CHEBI:18420"/>
    </cofactor>
</comment>
<comment type="cofactor">
    <cofactor evidence="2">
        <name>Zn(2+)</name>
        <dbReference type="ChEBI" id="CHEBI:29105"/>
    </cofactor>
</comment>
<protein>
    <recommendedName>
        <fullName evidence="16">DNA helicase RecQ</fullName>
        <ecNumber evidence="16">5.6.2.4</ecNumber>
    </recommendedName>
</protein>
<evidence type="ECO:0000256" key="16">
    <source>
        <dbReference type="NCBIfam" id="TIGR01389"/>
    </source>
</evidence>
<dbReference type="GO" id="GO:0003677">
    <property type="term" value="F:DNA binding"/>
    <property type="evidence" value="ECO:0007669"/>
    <property type="project" value="UniProtKB-KW"/>
</dbReference>
<evidence type="ECO:0000259" key="18">
    <source>
        <dbReference type="PROSITE" id="PS51192"/>
    </source>
</evidence>
<dbReference type="InterPro" id="IPR027417">
    <property type="entry name" value="P-loop_NTPase"/>
</dbReference>
<dbReference type="Pfam" id="PF00271">
    <property type="entry name" value="Helicase_C"/>
    <property type="match status" value="1"/>
</dbReference>
<dbReference type="InterPro" id="IPR036388">
    <property type="entry name" value="WH-like_DNA-bd_sf"/>
</dbReference>
<dbReference type="NCBIfam" id="TIGR00614">
    <property type="entry name" value="recQ_fam"/>
    <property type="match status" value="1"/>
</dbReference>
<organism evidence="20 21">
    <name type="scientific">Sutterella seckii</name>
    <dbReference type="NCBI Taxonomy" id="1944635"/>
    <lineage>
        <taxon>Bacteria</taxon>
        <taxon>Pseudomonadati</taxon>
        <taxon>Pseudomonadota</taxon>
        <taxon>Betaproteobacteria</taxon>
        <taxon>Burkholderiales</taxon>
        <taxon>Sutterellaceae</taxon>
        <taxon>Sutterella</taxon>
    </lineage>
</organism>
<dbReference type="InterPro" id="IPR018982">
    <property type="entry name" value="RQC_domain"/>
</dbReference>
<dbReference type="Pfam" id="PF00570">
    <property type="entry name" value="HRDC"/>
    <property type="match status" value="1"/>
</dbReference>
<dbReference type="GO" id="GO:0016787">
    <property type="term" value="F:hydrolase activity"/>
    <property type="evidence" value="ECO:0007669"/>
    <property type="project" value="UniProtKB-KW"/>
</dbReference>
<proteinExistence type="inferred from homology"/>
<dbReference type="GO" id="GO:0043590">
    <property type="term" value="C:bacterial nucleoid"/>
    <property type="evidence" value="ECO:0007669"/>
    <property type="project" value="TreeGrafter"/>
</dbReference>
<dbReference type="SUPFAM" id="SSF52540">
    <property type="entry name" value="P-loop containing nucleoside triphosphate hydrolases"/>
    <property type="match status" value="2"/>
</dbReference>
<dbReference type="InterPro" id="IPR032284">
    <property type="entry name" value="RecQ_Zn-bd"/>
</dbReference>
<keyword evidence="10" id="KW-0067">ATP-binding</keyword>
<evidence type="ECO:0000259" key="17">
    <source>
        <dbReference type="PROSITE" id="PS50967"/>
    </source>
</evidence>
<dbReference type="NCBIfam" id="TIGR01389">
    <property type="entry name" value="recQ"/>
    <property type="match status" value="1"/>
</dbReference>
<dbReference type="FunFam" id="3.40.50.300:FF:000296">
    <property type="entry name" value="ATP-dependent DNA helicase RecQ"/>
    <property type="match status" value="1"/>
</dbReference>
<dbReference type="PROSITE" id="PS50967">
    <property type="entry name" value="HRDC"/>
    <property type="match status" value="1"/>
</dbReference>
<dbReference type="SMART" id="SM00956">
    <property type="entry name" value="RQC"/>
    <property type="match status" value="1"/>
</dbReference>
<dbReference type="InterPro" id="IPR011545">
    <property type="entry name" value="DEAD/DEAH_box_helicase_dom"/>
</dbReference>
<comment type="caution">
    <text evidence="20">The sequence shown here is derived from an EMBL/GenBank/DDBJ whole genome shotgun (WGS) entry which is preliminary data.</text>
</comment>
<dbReference type="CDD" id="cd17920">
    <property type="entry name" value="DEXHc_RecQ"/>
    <property type="match status" value="1"/>
</dbReference>
<evidence type="ECO:0000313" key="21">
    <source>
        <dbReference type="Proteomes" id="UP000430564"/>
    </source>
</evidence>
<evidence type="ECO:0000256" key="14">
    <source>
        <dbReference type="ARBA" id="ARBA00023235"/>
    </source>
</evidence>
<gene>
    <name evidence="20" type="primary">recQ</name>
    <name evidence="20" type="ORF">GBM95_01645</name>
</gene>
<evidence type="ECO:0000256" key="4">
    <source>
        <dbReference type="ARBA" id="ARBA00022723"/>
    </source>
</evidence>
<dbReference type="InterPro" id="IPR014001">
    <property type="entry name" value="Helicase_ATP-bd"/>
</dbReference>
<dbReference type="InterPro" id="IPR002121">
    <property type="entry name" value="HRDC_dom"/>
</dbReference>
<evidence type="ECO:0000256" key="12">
    <source>
        <dbReference type="ARBA" id="ARBA00023172"/>
    </source>
</evidence>
<evidence type="ECO:0000256" key="2">
    <source>
        <dbReference type="ARBA" id="ARBA00001947"/>
    </source>
</evidence>
<evidence type="ECO:0000256" key="7">
    <source>
        <dbReference type="ARBA" id="ARBA00022801"/>
    </source>
</evidence>
<keyword evidence="12" id="KW-0233">DNA recombination</keyword>
<feature type="domain" description="Helicase ATP-binding" evidence="18">
    <location>
        <begin position="28"/>
        <end position="196"/>
    </location>
</feature>
<dbReference type="GO" id="GO:0006260">
    <property type="term" value="P:DNA replication"/>
    <property type="evidence" value="ECO:0007669"/>
    <property type="project" value="InterPro"/>
</dbReference>
<dbReference type="GO" id="GO:0005737">
    <property type="term" value="C:cytoplasm"/>
    <property type="evidence" value="ECO:0007669"/>
    <property type="project" value="TreeGrafter"/>
</dbReference>
<dbReference type="InterPro" id="IPR006293">
    <property type="entry name" value="DNA_helicase_ATP-dep_RecQ_bac"/>
</dbReference>
<dbReference type="InterPro" id="IPR010997">
    <property type="entry name" value="HRDC-like_sf"/>
</dbReference>
<dbReference type="Gene3D" id="1.10.150.80">
    <property type="entry name" value="HRDC domain"/>
    <property type="match status" value="1"/>
</dbReference>
<name>A0A6I1EQB1_9BURK</name>
<dbReference type="GO" id="GO:0043138">
    <property type="term" value="F:3'-5' DNA helicase activity"/>
    <property type="evidence" value="ECO:0007669"/>
    <property type="project" value="UniProtKB-EC"/>
</dbReference>
<keyword evidence="13" id="KW-0234">DNA repair</keyword>
<keyword evidence="14" id="KW-0413">Isomerase</keyword>
<sequence length="611" mass="68927">MRRYSSALEALQQVFGYDTFRGFQKEVVETVVGGEDALVLMPTGGGKSLCYQIPALLRDGVAIVVSPLIALMHDQVDALEELGVRAAYLNSTLLPEEAVEVRNQVRRGEIDLLYVSPERLLMSSMLSFLKELRISLFAIDEAHCVSIWGHDFRPEYSKLSILKEAFPQVPRIALTATADQKTREEIVEKLLLNPRKFIASFDRPNIFYRIVDKHNVKEQVAHFIRTEHPGECGVVYCLARSTCEDVCEFLQTRGVRAVFYHAGLSSEERAARLALFQREDDVVMVATIAFGMGIDKPNVRFVAHVDMPKSIEGYFQETGRAGRDGLPSDAWMAYGLRDVVSQRRFIEQSDADELYKQLSTQKLDAMLGLAEACDCRRVRLLAYFGEKSEPCGKCDNCVNPPKIWDATLAAQKLISCIWRIQQKSGTSFGAKHVIDVLVGKETERVLSCGHTQLSTWGIGKDLNDQQWRAVLRQLIARHVVWVDAERHNVLRLGQLANNLLRGEIKVEVRREVIDQPEGKSHRAQAKASRDEILAGLGGGARQIFEALRKWRRETARALNKPPYVIFPDRTLLEIARRKPVTLDAMLGIPGVGRRKLESYAEEIIRIVRAEC</sequence>
<dbReference type="OrthoDB" id="9760034at2"/>
<evidence type="ECO:0000256" key="8">
    <source>
        <dbReference type="ARBA" id="ARBA00022806"/>
    </source>
</evidence>
<evidence type="ECO:0000313" key="20">
    <source>
        <dbReference type="EMBL" id="KAB7662805.1"/>
    </source>
</evidence>
<keyword evidence="9" id="KW-0862">Zinc</keyword>
<dbReference type="GO" id="GO:0009432">
    <property type="term" value="P:SOS response"/>
    <property type="evidence" value="ECO:0007669"/>
    <property type="project" value="UniProtKB-UniRule"/>
</dbReference>
<dbReference type="Pfam" id="PF16124">
    <property type="entry name" value="RecQ_Zn_bind"/>
    <property type="match status" value="1"/>
</dbReference>
<dbReference type="CDD" id="cd18794">
    <property type="entry name" value="SF2_C_RecQ"/>
    <property type="match status" value="1"/>
</dbReference>
<keyword evidence="8 20" id="KW-0347">Helicase</keyword>
<dbReference type="GO" id="GO:0046872">
    <property type="term" value="F:metal ion binding"/>
    <property type="evidence" value="ECO:0007669"/>
    <property type="project" value="UniProtKB-KW"/>
</dbReference>
<dbReference type="GO" id="GO:0030894">
    <property type="term" value="C:replisome"/>
    <property type="evidence" value="ECO:0007669"/>
    <property type="project" value="TreeGrafter"/>
</dbReference>
<dbReference type="RefSeq" id="WP_152157503.1">
    <property type="nucleotide sequence ID" value="NZ_WEHX01000004.1"/>
</dbReference>
<dbReference type="GO" id="GO:0005524">
    <property type="term" value="F:ATP binding"/>
    <property type="evidence" value="ECO:0007669"/>
    <property type="project" value="UniProtKB-KW"/>
</dbReference>
<dbReference type="FunFam" id="3.40.50.300:FF:000156">
    <property type="entry name" value="ATP-dependent DNA helicase recQ"/>
    <property type="match status" value="1"/>
</dbReference>
<dbReference type="Pfam" id="PF00270">
    <property type="entry name" value="DEAD"/>
    <property type="match status" value="1"/>
</dbReference>
<evidence type="ECO:0000256" key="9">
    <source>
        <dbReference type="ARBA" id="ARBA00022833"/>
    </source>
</evidence>
<feature type="domain" description="HRDC" evidence="17">
    <location>
        <begin position="537"/>
        <end position="611"/>
    </location>
</feature>
<comment type="similarity">
    <text evidence="3">Belongs to the helicase family. RecQ subfamily.</text>
</comment>
<dbReference type="PROSITE" id="PS51192">
    <property type="entry name" value="HELICASE_ATP_BIND_1"/>
    <property type="match status" value="1"/>
</dbReference>
<dbReference type="AlphaFoldDB" id="A0A6I1EQB1"/>
<comment type="catalytic activity">
    <reaction evidence="15">
        <text>Couples ATP hydrolysis with the unwinding of duplex DNA by translocating in the 3'-5' direction.</text>
        <dbReference type="EC" id="5.6.2.4"/>
    </reaction>
</comment>
<evidence type="ECO:0000256" key="3">
    <source>
        <dbReference type="ARBA" id="ARBA00005446"/>
    </source>
</evidence>
<evidence type="ECO:0000256" key="1">
    <source>
        <dbReference type="ARBA" id="ARBA00001946"/>
    </source>
</evidence>